<feature type="binding site" evidence="2">
    <location>
        <position position="42"/>
    </location>
    <ligand>
        <name>Mg(2+)</name>
        <dbReference type="ChEBI" id="CHEBI:18420"/>
        <label>3</label>
    </ligand>
</feature>
<feature type="binding site" evidence="2">
    <location>
        <position position="87"/>
    </location>
    <ligand>
        <name>Mg(2+)</name>
        <dbReference type="ChEBI" id="CHEBI:18420"/>
        <label>3</label>
    </ligand>
</feature>
<feature type="binding site" evidence="2">
    <location>
        <position position="58"/>
    </location>
    <ligand>
        <name>Mg(2+)</name>
        <dbReference type="ChEBI" id="CHEBI:18420"/>
        <label>1</label>
    </ligand>
</feature>
<feature type="domain" description="PurM-like C-terminal" evidence="4">
    <location>
        <begin position="165"/>
        <end position="322"/>
    </location>
</feature>
<feature type="binding site" evidence="2">
    <location>
        <position position="238"/>
    </location>
    <ligand>
        <name>Mg(2+)</name>
        <dbReference type="ChEBI" id="CHEBI:18420"/>
        <label>3</label>
    </ligand>
</feature>
<dbReference type="SUPFAM" id="SSF56042">
    <property type="entry name" value="PurM C-terminal domain-like"/>
    <property type="match status" value="1"/>
</dbReference>
<keyword evidence="2" id="KW-0547">Nucleotide-binding</keyword>
<reference evidence="5 6" key="1">
    <citation type="submission" date="2017-06" db="EMBL/GenBank/DDBJ databases">
        <authorList>
            <consortium name="Pathogen Informatics"/>
        </authorList>
    </citation>
    <scope>NUCLEOTIDE SEQUENCE [LARGE SCALE GENOMIC DNA]</scope>
    <source>
        <strain evidence="5 6">NCTC12149</strain>
    </source>
</reference>
<evidence type="ECO:0000313" key="6">
    <source>
        <dbReference type="Proteomes" id="UP000215355"/>
    </source>
</evidence>
<dbReference type="GO" id="GO:0009030">
    <property type="term" value="F:thiamine-phosphate kinase activity"/>
    <property type="evidence" value="ECO:0007669"/>
    <property type="project" value="UniProtKB-UniRule"/>
</dbReference>
<dbReference type="HAMAP" id="MF_02128">
    <property type="entry name" value="TMP_kinase"/>
    <property type="match status" value="1"/>
</dbReference>
<evidence type="ECO:0000313" key="5">
    <source>
        <dbReference type="EMBL" id="SNV66225.1"/>
    </source>
</evidence>
<dbReference type="PIRSF" id="PIRSF005303">
    <property type="entry name" value="Thiam_monoph_kin"/>
    <property type="match status" value="1"/>
</dbReference>
<dbReference type="InterPro" id="IPR010918">
    <property type="entry name" value="PurM-like_C_dom"/>
</dbReference>
<dbReference type="NCBIfam" id="TIGR01379">
    <property type="entry name" value="thiL"/>
    <property type="match status" value="1"/>
</dbReference>
<dbReference type="GO" id="GO:0009228">
    <property type="term" value="P:thiamine biosynthetic process"/>
    <property type="evidence" value="ECO:0007669"/>
    <property type="project" value="UniProtKB-KW"/>
</dbReference>
<feature type="binding site" evidence="2">
    <location>
        <position position="42"/>
    </location>
    <ligand>
        <name>Mg(2+)</name>
        <dbReference type="ChEBI" id="CHEBI:18420"/>
        <label>4</label>
    </ligand>
</feature>
<feature type="binding site" evidence="2">
    <location>
        <position position="240"/>
    </location>
    <ligand>
        <name>ATP</name>
        <dbReference type="ChEBI" id="CHEBI:30616"/>
    </ligand>
</feature>
<feature type="binding site" evidence="2">
    <location>
        <position position="241"/>
    </location>
    <ligand>
        <name>Mg(2+)</name>
        <dbReference type="ChEBI" id="CHEBI:18420"/>
        <label>5</label>
    </ligand>
</feature>
<evidence type="ECO:0000256" key="2">
    <source>
        <dbReference type="HAMAP-Rule" id="MF_02128"/>
    </source>
</evidence>
<comment type="miscellaneous">
    <text evidence="2">Reaction mechanism of ThiL seems to utilize a direct, inline transfer of the gamma-phosphate of ATP to TMP rather than a phosphorylated enzyme intermediate.</text>
</comment>
<comment type="function">
    <text evidence="2">Catalyzes the ATP-dependent phosphorylation of thiamine-monophosphate (TMP) to form thiamine-pyrophosphate (TPP), the active form of vitamin B1.</text>
</comment>
<evidence type="ECO:0000259" key="4">
    <source>
        <dbReference type="Pfam" id="PF02769"/>
    </source>
</evidence>
<dbReference type="EMBL" id="LT906468">
    <property type="protein sequence ID" value="SNV66225.1"/>
    <property type="molecule type" value="Genomic_DNA"/>
</dbReference>
<feature type="binding site" evidence="2">
    <location>
        <position position="117"/>
    </location>
    <ligand>
        <name>ATP</name>
        <dbReference type="ChEBI" id="CHEBI:30616"/>
    </ligand>
</feature>
<name>A0AAJ4XF86_9SPHI</name>
<dbReference type="Proteomes" id="UP000215355">
    <property type="component" value="Chromosome 1"/>
</dbReference>
<keyword evidence="2" id="KW-0067">ATP-binding</keyword>
<dbReference type="KEGG" id="smiz:4412673_04087"/>
<dbReference type="PANTHER" id="PTHR30270:SF0">
    <property type="entry name" value="THIAMINE-MONOPHOSPHATE KINASE"/>
    <property type="match status" value="1"/>
</dbReference>
<dbReference type="InterPro" id="IPR016188">
    <property type="entry name" value="PurM-like_N"/>
</dbReference>
<feature type="domain" description="PurM-like N-terminal" evidence="3">
    <location>
        <begin position="40"/>
        <end position="152"/>
    </location>
</feature>
<keyword evidence="2 5" id="KW-0418">Kinase</keyword>
<comment type="catalytic activity">
    <reaction evidence="2">
        <text>thiamine phosphate + ATP = thiamine diphosphate + ADP</text>
        <dbReference type="Rhea" id="RHEA:15913"/>
        <dbReference type="ChEBI" id="CHEBI:30616"/>
        <dbReference type="ChEBI" id="CHEBI:37575"/>
        <dbReference type="ChEBI" id="CHEBI:58937"/>
        <dbReference type="ChEBI" id="CHEBI:456216"/>
        <dbReference type="EC" id="2.7.4.16"/>
    </reaction>
</comment>
<proteinExistence type="inferred from homology"/>
<dbReference type="GO" id="GO:0000287">
    <property type="term" value="F:magnesium ion binding"/>
    <property type="evidence" value="ECO:0007669"/>
    <property type="project" value="UniProtKB-UniRule"/>
</dbReference>
<feature type="binding site" evidence="2">
    <location>
        <position position="87"/>
    </location>
    <ligand>
        <name>Mg(2+)</name>
        <dbReference type="ChEBI" id="CHEBI:18420"/>
        <label>4</label>
    </ligand>
</feature>
<feature type="binding site" evidence="2">
    <location>
        <position position="65"/>
    </location>
    <ligand>
        <name>substrate</name>
    </ligand>
</feature>
<feature type="binding site" evidence="2">
    <location>
        <position position="161"/>
    </location>
    <ligand>
        <name>ATP</name>
        <dbReference type="ChEBI" id="CHEBI:30616"/>
    </ligand>
</feature>
<evidence type="ECO:0000259" key="3">
    <source>
        <dbReference type="Pfam" id="PF00586"/>
    </source>
</evidence>
<feature type="binding site" evidence="2">
    <location>
        <position position="135"/>
    </location>
    <ligand>
        <name>Mg(2+)</name>
        <dbReference type="ChEBI" id="CHEBI:18420"/>
        <label>1</label>
    </ligand>
</feature>
<dbReference type="CDD" id="cd02194">
    <property type="entry name" value="ThiL"/>
    <property type="match status" value="1"/>
</dbReference>
<dbReference type="InterPro" id="IPR036921">
    <property type="entry name" value="PurM-like_N_sf"/>
</dbReference>
<gene>
    <name evidence="2 5" type="primary">thiL</name>
    <name evidence="5" type="ORF">SAMEA4412673_04087</name>
</gene>
<dbReference type="Pfam" id="PF02769">
    <property type="entry name" value="AIRS_C"/>
    <property type="match status" value="1"/>
</dbReference>
<feature type="binding site" evidence="2">
    <location>
        <position position="343"/>
    </location>
    <ligand>
        <name>substrate</name>
    </ligand>
</feature>
<organism evidence="5 6">
    <name type="scientific">Sphingobacterium mizutaii</name>
    <dbReference type="NCBI Taxonomy" id="1010"/>
    <lineage>
        <taxon>Bacteria</taxon>
        <taxon>Pseudomonadati</taxon>
        <taxon>Bacteroidota</taxon>
        <taxon>Sphingobacteriia</taxon>
        <taxon>Sphingobacteriales</taxon>
        <taxon>Sphingobacteriaceae</taxon>
        <taxon>Sphingobacterium</taxon>
    </lineage>
</organism>
<dbReference type="PANTHER" id="PTHR30270">
    <property type="entry name" value="THIAMINE-MONOPHOSPHATE KINASE"/>
    <property type="match status" value="1"/>
</dbReference>
<dbReference type="Pfam" id="PF00586">
    <property type="entry name" value="AIRS"/>
    <property type="match status" value="1"/>
</dbReference>
<accession>A0AAJ4XF86</accession>
<dbReference type="SUPFAM" id="SSF55326">
    <property type="entry name" value="PurM N-terminal domain-like"/>
    <property type="match status" value="1"/>
</dbReference>
<dbReference type="GO" id="GO:0009229">
    <property type="term" value="P:thiamine diphosphate biosynthetic process"/>
    <property type="evidence" value="ECO:0007669"/>
    <property type="project" value="UniProtKB-UniRule"/>
</dbReference>
<protein>
    <recommendedName>
        <fullName evidence="2">Thiamine-monophosphate kinase</fullName>
        <shortName evidence="2">TMP kinase</shortName>
        <shortName evidence="2">Thiamine-phosphate kinase</shortName>
        <ecNumber evidence="2">2.7.4.16</ecNumber>
    </recommendedName>
</protein>
<feature type="binding site" evidence="2">
    <location>
        <position position="291"/>
    </location>
    <ligand>
        <name>substrate</name>
    </ligand>
</feature>
<keyword evidence="1 2" id="KW-0784">Thiamine biosynthesis</keyword>
<dbReference type="InterPro" id="IPR006283">
    <property type="entry name" value="ThiL-like"/>
</dbReference>
<feature type="binding site" evidence="2">
    <location>
        <begin position="134"/>
        <end position="135"/>
    </location>
    <ligand>
        <name>ATP</name>
        <dbReference type="ChEBI" id="CHEBI:30616"/>
    </ligand>
</feature>
<dbReference type="EC" id="2.7.4.16" evidence="2"/>
<feature type="binding site" evidence="2">
    <location>
        <position position="56"/>
    </location>
    <ligand>
        <name>Mg(2+)</name>
        <dbReference type="ChEBI" id="CHEBI:18420"/>
        <label>4</label>
    </ligand>
</feature>
<feature type="binding site" evidence="2">
    <location>
        <position position="57"/>
    </location>
    <ligand>
        <name>Mg(2+)</name>
        <dbReference type="ChEBI" id="CHEBI:18420"/>
        <label>1</label>
    </ligand>
</feature>
<comment type="pathway">
    <text evidence="2">Cofactor biosynthesis; thiamine diphosphate biosynthesis; thiamine diphosphate from thiamine phosphate: step 1/1.</text>
</comment>
<dbReference type="Gene3D" id="3.90.650.10">
    <property type="entry name" value="PurM-like C-terminal domain"/>
    <property type="match status" value="1"/>
</dbReference>
<dbReference type="GO" id="GO:0005524">
    <property type="term" value="F:ATP binding"/>
    <property type="evidence" value="ECO:0007669"/>
    <property type="project" value="UniProtKB-UniRule"/>
</dbReference>
<keyword evidence="2" id="KW-0460">Magnesium</keyword>
<feature type="binding site" evidence="2">
    <location>
        <position position="87"/>
    </location>
    <ligand>
        <name>Mg(2+)</name>
        <dbReference type="ChEBI" id="CHEBI:18420"/>
        <label>2</label>
    </ligand>
</feature>
<keyword evidence="2 5" id="KW-0808">Transferase</keyword>
<sequence>MSIFENSDRTNLNEIGEFGLINHLTQSVVLTQPSSVKGIGDDAAVLDFSNKQTLISTDLLLENVHFDLRYVPLKHLGYKAIQVNLSDIYAMNGIASQVTISIGLSSKFPLEAVEEIYEGALLACQNYNVDLIGGDTSTSTQGLVISVTSIGYADADKIAYRSAAKEGDLICVSGDLGGAYVGLQLLEREKQIFLENPNIQPDLEGKDYIIERQLRPEARKDIVELLAALEVKPHAMIDVSDGLASEILHICKASNVGCKLYEEKIPIDPMTYETAREFGLDPTVCALSGGEDYELLFTVAQSDYDKLKNNMEISIIGHITEAAAGCTMVSKSGNVHEIKAQGWNAFGNQE</sequence>
<dbReference type="Gene3D" id="3.30.1330.10">
    <property type="entry name" value="PurM-like, N-terminal domain"/>
    <property type="match status" value="1"/>
</dbReference>
<dbReference type="InterPro" id="IPR036676">
    <property type="entry name" value="PurM-like_C_sf"/>
</dbReference>
<dbReference type="AlphaFoldDB" id="A0AAJ4XF86"/>
<evidence type="ECO:0000256" key="1">
    <source>
        <dbReference type="ARBA" id="ARBA00022977"/>
    </source>
</evidence>
<keyword evidence="2" id="KW-0479">Metal-binding</keyword>
<comment type="similarity">
    <text evidence="2">Belongs to the thiamine-monophosphate kinase family.</text>
</comment>
<feature type="binding site" evidence="2">
    <location>
        <position position="58"/>
    </location>
    <ligand>
        <name>Mg(2+)</name>
        <dbReference type="ChEBI" id="CHEBI:18420"/>
        <label>2</label>
    </ligand>
</feature>